<evidence type="ECO:0000313" key="3">
    <source>
        <dbReference type="Proteomes" id="UP000288351"/>
    </source>
</evidence>
<evidence type="ECO:0000256" key="1">
    <source>
        <dbReference type="SAM" id="MobiDB-lite"/>
    </source>
</evidence>
<proteinExistence type="predicted"/>
<dbReference type="Proteomes" id="UP000288351">
    <property type="component" value="Unassembled WGS sequence"/>
</dbReference>
<comment type="caution">
    <text evidence="2">The sequence shown here is derived from an EMBL/GenBank/DDBJ whole genome shotgun (WGS) entry which is preliminary data.</text>
</comment>
<sequence>MARRGVAMLALLFSGLLLLLTIGHHPPPWGEESETGVTWTTTQAPAPRYDEAEDDAGDQAQLSDAEAPVVLPDGDVGASPDVARVVGTAPHDGPCSAVGPVAQQYRAGRSSGAGRPPDPVTLQVIRC</sequence>
<feature type="region of interest" description="Disordered" evidence="1">
    <location>
        <begin position="25"/>
        <end position="81"/>
    </location>
</feature>
<accession>A0A059WE08</accession>
<organism evidence="2 3">
    <name type="scientific">Streptomyces noursei</name>
    <name type="common">Streptomyces albulus</name>
    <dbReference type="NCBI Taxonomy" id="1971"/>
    <lineage>
        <taxon>Bacteria</taxon>
        <taxon>Bacillati</taxon>
        <taxon>Actinomycetota</taxon>
        <taxon>Actinomycetes</taxon>
        <taxon>Kitasatosporales</taxon>
        <taxon>Streptomycetaceae</taxon>
        <taxon>Streptomyces</taxon>
    </lineage>
</organism>
<name>A0A059WE08_STRNR</name>
<feature type="compositionally biased region" description="Polar residues" evidence="1">
    <location>
        <begin position="35"/>
        <end position="44"/>
    </location>
</feature>
<protein>
    <submittedName>
        <fullName evidence="2">Uncharacterized protein</fullName>
    </submittedName>
</protein>
<reference evidence="2 3" key="1">
    <citation type="journal article" date="2019" name="Microbiol. Resour. Announc.">
        <title>Draft Genome Sequence of the Most Traditional epsilon-Poly-l-Lysine Producer, Streptomyces albulus NBRC14147.</title>
        <authorList>
            <person name="Yamanaka K."/>
            <person name="Hamano Y."/>
        </authorList>
    </citation>
    <scope>NUCLEOTIDE SEQUENCE [LARGE SCALE GENOMIC DNA]</scope>
    <source>
        <strain evidence="2 3">NBRC 14147</strain>
    </source>
</reference>
<dbReference type="RefSeq" id="WP_016575172.1">
    <property type="nucleotide sequence ID" value="NZ_BHXC01000007.1"/>
</dbReference>
<gene>
    <name evidence="2" type="ORF">SALB_08541</name>
</gene>
<dbReference type="STRING" id="68570.DC74_7597"/>
<evidence type="ECO:0000313" key="2">
    <source>
        <dbReference type="EMBL" id="GCB95734.1"/>
    </source>
</evidence>
<dbReference type="EMBL" id="BHXC01000007">
    <property type="protein sequence ID" value="GCB95734.1"/>
    <property type="molecule type" value="Genomic_DNA"/>
</dbReference>
<dbReference type="AlphaFoldDB" id="A0A059WE08"/>